<dbReference type="InterPro" id="IPR056242">
    <property type="entry name" value="PIN_TASOR"/>
</dbReference>
<dbReference type="RefSeq" id="XP_042937910.1">
    <property type="nucleotide sequence ID" value="XM_043081976.1"/>
</dbReference>
<gene>
    <name evidence="2 6" type="ORF">Bm9937</name>
    <name evidence="3" type="ORF">BM_BM9937</name>
    <name evidence="2" type="ORF">BM_Bm9937</name>
</gene>
<dbReference type="WBParaSite" id="Bm9937c.1">
    <property type="protein sequence ID" value="Bm9937c.1"/>
    <property type="gene ID" value="WBGene00230198"/>
</dbReference>
<reference evidence="2" key="2">
    <citation type="submission" date="2012-12" db="EMBL/GenBank/DDBJ databases">
        <authorList>
            <person name="Gao Y.W."/>
            <person name="Fan S.T."/>
            <person name="Sun H.T."/>
            <person name="Wang Z."/>
            <person name="Gao X.L."/>
            <person name="Li Y.G."/>
            <person name="Wang T.C."/>
            <person name="Zhang K."/>
            <person name="Xu W.W."/>
            <person name="Yu Z.J."/>
            <person name="Xia X.Z."/>
        </authorList>
    </citation>
    <scope>NUCLEOTIDE SEQUENCE</scope>
    <source>
        <strain evidence="2">FR3</strain>
    </source>
</reference>
<keyword evidence="4" id="KW-1185">Reference proteome</keyword>
<evidence type="ECO:0000313" key="6">
    <source>
        <dbReference type="WormBase" id="Bm9937b"/>
    </source>
</evidence>
<dbReference type="Pfam" id="PF24630">
    <property type="entry name" value="PIN_TASOR"/>
    <property type="match status" value="1"/>
</dbReference>
<dbReference type="OrthoDB" id="5960959at2759"/>
<evidence type="ECO:0000313" key="5">
    <source>
        <dbReference type="WBParaSite" id="Bm9937c.1"/>
    </source>
</evidence>
<reference evidence="2 4" key="1">
    <citation type="journal article" date="2007" name="Science">
        <title>Draft genome of the filarial nematode parasite Brugia malayi.</title>
        <authorList>
            <person name="Ghedin E."/>
            <person name="Wang S."/>
            <person name="Spiro D."/>
            <person name="Caler E."/>
            <person name="Zhao Q."/>
            <person name="Crabtree J."/>
            <person name="Allen J.E."/>
            <person name="Delcher A.L."/>
            <person name="Guiliano D.B."/>
            <person name="Miranda-Saavedra D."/>
            <person name="Angiuoli S.V."/>
            <person name="Creasy T."/>
            <person name="Amedeo P."/>
            <person name="Haas B."/>
            <person name="El-Sayed N.M."/>
            <person name="Wortman J.R."/>
            <person name="Feldblyum T."/>
            <person name="Tallon L."/>
            <person name="Schatz M."/>
            <person name="Shumway M."/>
            <person name="Koo H."/>
            <person name="Salzberg S.L."/>
            <person name="Schobel S."/>
            <person name="Pertea M."/>
            <person name="Pop M."/>
            <person name="White O."/>
            <person name="Barton G.J."/>
            <person name="Carlow C.K."/>
            <person name="Crawford M.J."/>
            <person name="Daub J."/>
            <person name="Dimmic M.W."/>
            <person name="Estes C.F."/>
            <person name="Foster J.M."/>
            <person name="Ganatra M."/>
            <person name="Gregory W.F."/>
            <person name="Johnson N.M."/>
            <person name="Jin J."/>
            <person name="Komuniecki R."/>
            <person name="Korf I."/>
            <person name="Kumar S."/>
            <person name="Laney S."/>
            <person name="Li B.W."/>
            <person name="Li W."/>
            <person name="Lindblom T.H."/>
            <person name="Lustigman S."/>
            <person name="Ma D."/>
            <person name="Maina C.V."/>
            <person name="Martin D.M."/>
            <person name="McCarter J.P."/>
            <person name="McReynolds L."/>
            <person name="Mitreva M."/>
            <person name="Nutman T.B."/>
            <person name="Parkinson J."/>
            <person name="Peregrin-Alvarez J.M."/>
            <person name="Poole C."/>
            <person name="Ren Q."/>
            <person name="Saunders L."/>
            <person name="Sluder A.E."/>
            <person name="Smith K."/>
            <person name="Stanke M."/>
            <person name="Unnasch T.R."/>
            <person name="Ware J."/>
            <person name="Wei A.D."/>
            <person name="Weil G."/>
            <person name="Williams D.J."/>
            <person name="Zhang Y."/>
            <person name="Williams S.A."/>
            <person name="Fraser-Liggett C."/>
            <person name="Slatko B."/>
            <person name="Blaxter M.L."/>
            <person name="Scott A.L."/>
        </authorList>
    </citation>
    <scope>NUCLEOTIDE SEQUENCE</scope>
    <source>
        <strain evidence="2 4">FR3</strain>
    </source>
</reference>
<dbReference type="Proteomes" id="UP000006672">
    <property type="component" value="Unassembled WGS sequence"/>
</dbReference>
<name>A0A0H5S8J9_BRUMA</name>
<evidence type="ECO:0000313" key="4">
    <source>
        <dbReference type="Proteomes" id="UP000006672"/>
    </source>
</evidence>
<dbReference type="AlphaFoldDB" id="A0A0H5S8J9"/>
<dbReference type="EMBL" id="CAAKNF010000195">
    <property type="protein sequence ID" value="VIO98646.1"/>
    <property type="molecule type" value="Genomic_DNA"/>
</dbReference>
<dbReference type="WormBase" id="Bm9937b">
    <property type="protein sequence ID" value="BM39066"/>
    <property type="gene ID" value="WBGene00230198"/>
</dbReference>
<feature type="domain" description="TASOR PIN" evidence="1">
    <location>
        <begin position="35"/>
        <end position="184"/>
    </location>
</feature>
<sequence length="186" mass="21605">MYGFFNQPTIHRQSKPYYARSAVSSSSSVTFQRRGVLLIDDIQFTVGALDPKLFRMILERFSNWRESGSSSWWVKLHTHLRQTLILDGTSSYSDSKIVEKYAHYEEIIKEYENLKVIQTMKPHECDKNKNDANILLKCLSHIANTNRKCAMIYLTDMSKDSSVGKQITCTGFEIYRSVELLKKFDI</sequence>
<evidence type="ECO:0000313" key="3">
    <source>
        <dbReference type="EMBL" id="VIO98646.1"/>
    </source>
</evidence>
<dbReference type="EMBL" id="LN856957">
    <property type="protein sequence ID" value="CRZ24474.1"/>
    <property type="molecule type" value="Genomic_DNA"/>
</dbReference>
<dbReference type="GeneID" id="6105165"/>
<proteinExistence type="predicted"/>
<dbReference type="CTD" id="6105165"/>
<accession>A0A0H5S8J9</accession>
<reference evidence="3" key="3">
    <citation type="submission" date="2019-04" db="EMBL/GenBank/DDBJ databases">
        <authorList>
            <person name="Howe K."/>
            <person name="Paulini M."/>
            <person name="Williams G."/>
        </authorList>
    </citation>
    <scope>NUCLEOTIDE SEQUENCE [LARGE SCALE GENOMIC DNA]</scope>
    <source>
        <strain evidence="3">FR3</strain>
    </source>
</reference>
<organism evidence="2">
    <name type="scientific">Brugia malayi</name>
    <name type="common">Filarial nematode worm</name>
    <dbReference type="NCBI Taxonomy" id="6279"/>
    <lineage>
        <taxon>Eukaryota</taxon>
        <taxon>Metazoa</taxon>
        <taxon>Ecdysozoa</taxon>
        <taxon>Nematoda</taxon>
        <taxon>Chromadorea</taxon>
        <taxon>Rhabditida</taxon>
        <taxon>Spirurina</taxon>
        <taxon>Spiruromorpha</taxon>
        <taxon>Filarioidea</taxon>
        <taxon>Onchocercidae</taxon>
        <taxon>Brugia</taxon>
    </lineage>
</organism>
<reference evidence="5" key="4">
    <citation type="submission" date="2022-04" db="UniProtKB">
        <authorList>
            <consortium name="WormBaseParasite"/>
        </authorList>
    </citation>
    <scope>IDENTIFICATION</scope>
</reference>
<evidence type="ECO:0000259" key="1">
    <source>
        <dbReference type="Pfam" id="PF24630"/>
    </source>
</evidence>
<protein>
    <submittedName>
        <fullName evidence="5">Bm9937, isoform a</fullName>
    </submittedName>
    <submittedName>
        <fullName evidence="2">Bm9937, isoform b</fullName>
    </submittedName>
</protein>
<evidence type="ECO:0000313" key="2">
    <source>
        <dbReference type="EMBL" id="CRZ24474.1"/>
    </source>
</evidence>
<accession>A0A4E9G017</accession>